<reference evidence="1" key="1">
    <citation type="submission" date="2019-03" db="EMBL/GenBank/DDBJ databases">
        <title>WGS assembly of Setaria viridis.</title>
        <authorList>
            <person name="Huang P."/>
            <person name="Jenkins J."/>
            <person name="Grimwood J."/>
            <person name="Barry K."/>
            <person name="Healey A."/>
            <person name="Mamidi S."/>
            <person name="Sreedasyam A."/>
            <person name="Shu S."/>
            <person name="Feldman M."/>
            <person name="Wu J."/>
            <person name="Yu Y."/>
            <person name="Chen C."/>
            <person name="Johnson J."/>
            <person name="Rokhsar D."/>
            <person name="Baxter I."/>
            <person name="Schmutz J."/>
            <person name="Brutnell T."/>
            <person name="Kellogg E."/>
        </authorList>
    </citation>
    <scope>NUCLEOTIDE SEQUENCE [LARGE SCALE GENOMIC DNA]</scope>
</reference>
<keyword evidence="2" id="KW-1185">Reference proteome</keyword>
<name>A0A4U6VME9_SETVI</name>
<sequence length="53" mass="5603">MWDGGRRRAIGSDGGAVLRGVERRGGGVAAAAATAWNRRGMYASSWIEGVRRA</sequence>
<evidence type="ECO:0000313" key="2">
    <source>
        <dbReference type="Proteomes" id="UP000298652"/>
    </source>
</evidence>
<dbReference type="Proteomes" id="UP000298652">
    <property type="component" value="Chromosome 2"/>
</dbReference>
<dbReference type="EMBL" id="CM016553">
    <property type="protein sequence ID" value="TKW30888.1"/>
    <property type="molecule type" value="Genomic_DNA"/>
</dbReference>
<organism evidence="1 2">
    <name type="scientific">Setaria viridis</name>
    <name type="common">Green bristlegrass</name>
    <name type="synonym">Setaria italica subsp. viridis</name>
    <dbReference type="NCBI Taxonomy" id="4556"/>
    <lineage>
        <taxon>Eukaryota</taxon>
        <taxon>Viridiplantae</taxon>
        <taxon>Streptophyta</taxon>
        <taxon>Embryophyta</taxon>
        <taxon>Tracheophyta</taxon>
        <taxon>Spermatophyta</taxon>
        <taxon>Magnoliopsida</taxon>
        <taxon>Liliopsida</taxon>
        <taxon>Poales</taxon>
        <taxon>Poaceae</taxon>
        <taxon>PACMAD clade</taxon>
        <taxon>Panicoideae</taxon>
        <taxon>Panicodae</taxon>
        <taxon>Paniceae</taxon>
        <taxon>Cenchrinae</taxon>
        <taxon>Setaria</taxon>
    </lineage>
</organism>
<accession>A0A4U6VME9</accession>
<dbReference type="AlphaFoldDB" id="A0A4U6VME9"/>
<protein>
    <submittedName>
        <fullName evidence="1">Uncharacterized protein</fullName>
    </submittedName>
</protein>
<gene>
    <name evidence="1" type="ORF">SEVIR_2G067750v2</name>
</gene>
<proteinExistence type="predicted"/>
<dbReference type="Gramene" id="TKW30888">
    <property type="protein sequence ID" value="TKW30888"/>
    <property type="gene ID" value="SEVIR_2G067750v2"/>
</dbReference>
<evidence type="ECO:0000313" key="1">
    <source>
        <dbReference type="EMBL" id="TKW30888.1"/>
    </source>
</evidence>